<name>A0A1X6Z2A3_9RHOB</name>
<organism evidence="2 3">
    <name type="scientific">Roseivivax jejudonensis</name>
    <dbReference type="NCBI Taxonomy" id="1529041"/>
    <lineage>
        <taxon>Bacteria</taxon>
        <taxon>Pseudomonadati</taxon>
        <taxon>Pseudomonadota</taxon>
        <taxon>Alphaproteobacteria</taxon>
        <taxon>Rhodobacterales</taxon>
        <taxon>Roseobacteraceae</taxon>
        <taxon>Roseivivax</taxon>
    </lineage>
</organism>
<proteinExistence type="predicted"/>
<feature type="signal peptide" evidence="1">
    <location>
        <begin position="1"/>
        <end position="24"/>
    </location>
</feature>
<dbReference type="Proteomes" id="UP000193570">
    <property type="component" value="Unassembled WGS sequence"/>
</dbReference>
<keyword evidence="3" id="KW-1185">Reference proteome</keyword>
<feature type="chain" id="PRO_5012846735" evidence="1">
    <location>
        <begin position="25"/>
        <end position="191"/>
    </location>
</feature>
<dbReference type="RefSeq" id="WP_085791494.1">
    <property type="nucleotide sequence ID" value="NZ_FWFK01000003.1"/>
</dbReference>
<gene>
    <name evidence="2" type="ORF">ROJ8625_01763</name>
</gene>
<protein>
    <submittedName>
        <fullName evidence="2">Uncharacterized protein</fullName>
    </submittedName>
</protein>
<evidence type="ECO:0000313" key="2">
    <source>
        <dbReference type="EMBL" id="SLN38397.1"/>
    </source>
</evidence>
<dbReference type="EMBL" id="FWFK01000003">
    <property type="protein sequence ID" value="SLN38397.1"/>
    <property type="molecule type" value="Genomic_DNA"/>
</dbReference>
<keyword evidence="1" id="KW-0732">Signal</keyword>
<dbReference type="AlphaFoldDB" id="A0A1X6Z2A3"/>
<sequence>MRLISTGCGAVLACLVAASAGAQADDDAMAVQRCIWSCLSAFGPADSPEYQQCVADHCAESAAPDPAPARGPSTTWTTGTIDGGRTAYAGVDTADGARGLYYFCDRSGRSDLMLAGFSGTDVWALVVNAETHTFRFSPGPNGLYAPVPPDNAVFGVLRRFDEVSVEGTPGRTVMGLSGSGRALSAAMARCR</sequence>
<dbReference type="OrthoDB" id="7837118at2"/>
<reference evidence="2 3" key="1">
    <citation type="submission" date="2017-03" db="EMBL/GenBank/DDBJ databases">
        <authorList>
            <person name="Afonso C.L."/>
            <person name="Miller P.J."/>
            <person name="Scott M.A."/>
            <person name="Spackman E."/>
            <person name="Goraichik I."/>
            <person name="Dimitrov K.M."/>
            <person name="Suarez D.L."/>
            <person name="Swayne D.E."/>
        </authorList>
    </citation>
    <scope>NUCLEOTIDE SEQUENCE [LARGE SCALE GENOMIC DNA]</scope>
    <source>
        <strain evidence="2 3">CECT 8625</strain>
    </source>
</reference>
<accession>A0A1X6Z2A3</accession>
<evidence type="ECO:0000256" key="1">
    <source>
        <dbReference type="SAM" id="SignalP"/>
    </source>
</evidence>
<evidence type="ECO:0000313" key="3">
    <source>
        <dbReference type="Proteomes" id="UP000193570"/>
    </source>
</evidence>